<dbReference type="InterPro" id="IPR008964">
    <property type="entry name" value="Invasin/intimin_cell_adhesion"/>
</dbReference>
<gene>
    <name evidence="2" type="ORF">C8D97_10560</name>
</gene>
<evidence type="ECO:0000313" key="3">
    <source>
        <dbReference type="Proteomes" id="UP000245790"/>
    </source>
</evidence>
<dbReference type="Pfam" id="PF00932">
    <property type="entry name" value="LTD"/>
    <property type="match status" value="1"/>
</dbReference>
<dbReference type="Pfam" id="PF03372">
    <property type="entry name" value="Exo_endo_phos"/>
    <property type="match status" value="1"/>
</dbReference>
<organism evidence="2 3">
    <name type="scientific">Pleionea mediterranea</name>
    <dbReference type="NCBI Taxonomy" id="523701"/>
    <lineage>
        <taxon>Bacteria</taxon>
        <taxon>Pseudomonadati</taxon>
        <taxon>Pseudomonadota</taxon>
        <taxon>Gammaproteobacteria</taxon>
        <taxon>Oceanospirillales</taxon>
        <taxon>Pleioneaceae</taxon>
        <taxon>Pleionea</taxon>
    </lineage>
</organism>
<dbReference type="GO" id="GO:0003824">
    <property type="term" value="F:catalytic activity"/>
    <property type="evidence" value="ECO:0007669"/>
    <property type="project" value="InterPro"/>
</dbReference>
<dbReference type="PANTHER" id="PTHR42834">
    <property type="entry name" value="ENDONUCLEASE/EXONUCLEASE/PHOSPHATASE FAMILY PROTEIN (AFU_ORTHOLOGUE AFUA_3G09210)"/>
    <property type="match status" value="1"/>
</dbReference>
<dbReference type="CDD" id="cd10283">
    <property type="entry name" value="MnuA_DNase1-like"/>
    <property type="match status" value="1"/>
</dbReference>
<dbReference type="PROSITE" id="PS51841">
    <property type="entry name" value="LTD"/>
    <property type="match status" value="1"/>
</dbReference>
<sequence>MSTKIKQSVASALFIGAATLQVAHGQPTELFISEYVEGSSHNKAVEIFNGTGASVDLSSYKLQYYFNGSSSAGRTIALTGIVADGDTFVVAHSSADPQLINNADMTSGGSWYNGNDAVALLNGGIDIDIIGQIGYDPGTRWGSGSTSTQNNTLRRQASVCVADGDGYNTFDPNIEWDGYAQDTFDAVGAHSASCSDSGGDGSSFSYIHEIQGSGASSPMENQSVTVQAIVVGDFQNSDELSGFFLQEEDVDADTDSLTSEGIFVNTGNGGTDVNVGDLVEVSGQVKEHYELTELTNVSVTVLSSGNILPTAASVSLPFATSDELERYEGMLVTLDQTLTVTENYNLSRYGEIWLSSGGRLMAPTNVALPGTDANNIQAQNDLNRILLDDGSTLQNPDPIIYPDPELTAFNTVRSGDTVANLTGVLNYAYSEYRLQATQTPNFVQENLRTAAPANVGGTLKVASFNVLNYFNGNGQGGGFPTTRGADTEEEFIRQRDKIIAAISAMEADIIGLMEIENDGYDSLSAIQDLVNGLNAAASSGISYAFVDPGVSAIGTDEIAVGFIYRVETVTPFGNAAILDSSVDSRFNDSKNRPTLAQTFSEIASDGTMTIAVNHLKSKGSPCDDMNDPDTGDGQGNCNLTRTRATEAMVEWLAGDPTNSGDEDFMIIGDLNAYAKEDPITALKNGGYIELLDTHIGAANTYSYIFKGQSGYLDHALASAKLADQVSGITIWHSNSDEPRVLDYNTEYKSAYQISSLYYTDPYRSSDHDAVVVGLNLDNGSTDNPPNANINSYVSDLDGNTINQGRKWTAVVTVEVRDNLGQLVSGATVSGNWNGRNVSSSASCTTASNGRCTVAITVTKRRATVAYNISNVQHSSLSYDENANFDLDGDSNGTSISLSKQNQPQWLEWLRQLIRSLF</sequence>
<dbReference type="PANTHER" id="PTHR42834:SF1">
    <property type="entry name" value="ENDONUCLEASE_EXONUCLEASE_PHOSPHATASE FAMILY PROTEIN (AFU_ORTHOLOGUE AFUA_3G09210)"/>
    <property type="match status" value="1"/>
</dbReference>
<dbReference type="Proteomes" id="UP000245790">
    <property type="component" value="Unassembled WGS sequence"/>
</dbReference>
<dbReference type="Gene3D" id="2.60.40.10">
    <property type="entry name" value="Immunoglobulins"/>
    <property type="match status" value="1"/>
</dbReference>
<dbReference type="Gene3D" id="3.60.10.10">
    <property type="entry name" value="Endonuclease/exonuclease/phosphatase"/>
    <property type="match status" value="1"/>
</dbReference>
<proteinExistence type="predicted"/>
<evidence type="ECO:0000313" key="2">
    <source>
        <dbReference type="EMBL" id="PWK51745.1"/>
    </source>
</evidence>
<dbReference type="InterPro" id="IPR013783">
    <property type="entry name" value="Ig-like_fold"/>
</dbReference>
<dbReference type="InterPro" id="IPR001322">
    <property type="entry name" value="Lamin_tail_dom"/>
</dbReference>
<dbReference type="SUPFAM" id="SSF49373">
    <property type="entry name" value="Invasin/intimin cell-adhesion fragments"/>
    <property type="match status" value="1"/>
</dbReference>
<dbReference type="FunFam" id="3.60.10.10:FF:000072">
    <property type="entry name" value="Extracellular nuclease"/>
    <property type="match status" value="1"/>
</dbReference>
<dbReference type="InterPro" id="IPR005135">
    <property type="entry name" value="Endo/exonuclease/phosphatase"/>
</dbReference>
<keyword evidence="3" id="KW-1185">Reference proteome</keyword>
<accession>A0A316FUI2</accession>
<dbReference type="RefSeq" id="WP_109763141.1">
    <property type="nucleotide sequence ID" value="NZ_QGGU01000005.1"/>
</dbReference>
<dbReference type="OrthoDB" id="9800417at2"/>
<feature type="domain" description="LTD" evidence="1">
    <location>
        <begin position="23"/>
        <end position="183"/>
    </location>
</feature>
<dbReference type="AlphaFoldDB" id="A0A316FUI2"/>
<dbReference type="NCBIfam" id="NF033681">
    <property type="entry name" value="ExeM_NucH_DNase"/>
    <property type="match status" value="1"/>
</dbReference>
<comment type="caution">
    <text evidence="2">The sequence shown here is derived from an EMBL/GenBank/DDBJ whole genome shotgun (WGS) entry which is preliminary data.</text>
</comment>
<dbReference type="CDD" id="cd04486">
    <property type="entry name" value="YhcR_OBF_like"/>
    <property type="match status" value="1"/>
</dbReference>
<evidence type="ECO:0000259" key="1">
    <source>
        <dbReference type="PROSITE" id="PS51841"/>
    </source>
</evidence>
<name>A0A316FUI2_9GAMM</name>
<protein>
    <recommendedName>
        <fullName evidence="1">LTD domain-containing protein</fullName>
    </recommendedName>
</protein>
<dbReference type="EMBL" id="QGGU01000005">
    <property type="protein sequence ID" value="PWK51745.1"/>
    <property type="molecule type" value="Genomic_DNA"/>
</dbReference>
<dbReference type="InterPro" id="IPR047971">
    <property type="entry name" value="ExeM-like"/>
</dbReference>
<reference evidence="2 3" key="1">
    <citation type="submission" date="2018-05" db="EMBL/GenBank/DDBJ databases">
        <title>Genomic Encyclopedia of Type Strains, Phase IV (KMG-IV): sequencing the most valuable type-strain genomes for metagenomic binning, comparative biology and taxonomic classification.</title>
        <authorList>
            <person name="Goeker M."/>
        </authorList>
    </citation>
    <scope>NUCLEOTIDE SEQUENCE [LARGE SCALE GENOMIC DNA]</scope>
    <source>
        <strain evidence="2 3">DSM 25350</strain>
    </source>
</reference>
<dbReference type="InterPro" id="IPR036691">
    <property type="entry name" value="Endo/exonu/phosph_ase_sf"/>
</dbReference>
<dbReference type="SUPFAM" id="SSF56219">
    <property type="entry name" value="DNase I-like"/>
    <property type="match status" value="1"/>
</dbReference>